<accession>A0AC61DEI4</accession>
<sequence length="137" mass="15265">MIKIIAGQNGEGKTKKMIDVANTKVTTLKGHIVYIDSATTHRYALSHQIRLIEASTFPIHSPNDFFGFLCGVLSSNHDIEAVFIDELIKITHASMDDLLYFFDKLNTLSDKYQVEFFVGASCSSNDLPAHLVPYLIA</sequence>
<evidence type="ECO:0000313" key="1">
    <source>
        <dbReference type="EMBL" id="PHV71463.1"/>
    </source>
</evidence>
<protein>
    <submittedName>
        <fullName evidence="1">Twitching motility protein PilT</fullName>
    </submittedName>
</protein>
<gene>
    <name evidence="1" type="ORF">CS063_05280</name>
</gene>
<organism evidence="1 2">
    <name type="scientific">Sporanaerobium hydrogeniformans</name>
    <dbReference type="NCBI Taxonomy" id="3072179"/>
    <lineage>
        <taxon>Bacteria</taxon>
        <taxon>Bacillati</taxon>
        <taxon>Bacillota</taxon>
        <taxon>Clostridia</taxon>
        <taxon>Lachnospirales</taxon>
        <taxon>Lachnospiraceae</taxon>
        <taxon>Sporanaerobium</taxon>
    </lineage>
</organism>
<comment type="caution">
    <text evidence="1">The sequence shown here is derived from an EMBL/GenBank/DDBJ whole genome shotgun (WGS) entry which is preliminary data.</text>
</comment>
<keyword evidence="2" id="KW-1185">Reference proteome</keyword>
<evidence type="ECO:0000313" key="2">
    <source>
        <dbReference type="Proteomes" id="UP000224460"/>
    </source>
</evidence>
<proteinExistence type="predicted"/>
<reference evidence="1" key="1">
    <citation type="submission" date="2017-10" db="EMBL/GenBank/DDBJ databases">
        <title>Genome sequence of cellulolytic Lachnospiraceae bacterium XHS1971 isolated from hotspring sediment.</title>
        <authorList>
            <person name="Vasudevan G."/>
            <person name="Joshi A.J."/>
            <person name="Hivarkar S."/>
            <person name="Lanjekar V.B."/>
            <person name="Dhakephalkar P.K."/>
            <person name="Dagar S."/>
        </authorList>
    </citation>
    <scope>NUCLEOTIDE SEQUENCE</scope>
    <source>
        <strain evidence="1">XHS1971</strain>
    </source>
</reference>
<dbReference type="Proteomes" id="UP000224460">
    <property type="component" value="Unassembled WGS sequence"/>
</dbReference>
<dbReference type="EMBL" id="PEDL01000003">
    <property type="protein sequence ID" value="PHV71463.1"/>
    <property type="molecule type" value="Genomic_DNA"/>
</dbReference>
<name>A0AC61DEI4_9FIRM</name>